<evidence type="ECO:0000313" key="2">
    <source>
        <dbReference type="Proteomes" id="UP000434850"/>
    </source>
</evidence>
<keyword evidence="2" id="KW-1185">Reference proteome</keyword>
<dbReference type="AlphaFoldDB" id="A0A6I4I6G7"/>
<proteinExistence type="predicted"/>
<dbReference type="EMBL" id="WQLA01000002">
    <property type="protein sequence ID" value="MVN90795.1"/>
    <property type="molecule type" value="Genomic_DNA"/>
</dbReference>
<dbReference type="OrthoDB" id="796005at2"/>
<evidence type="ECO:0000313" key="1">
    <source>
        <dbReference type="EMBL" id="MVN90795.1"/>
    </source>
</evidence>
<organism evidence="1 2">
    <name type="scientific">Mucilaginibacter aquatilis</name>
    <dbReference type="NCBI Taxonomy" id="1517760"/>
    <lineage>
        <taxon>Bacteria</taxon>
        <taxon>Pseudomonadati</taxon>
        <taxon>Bacteroidota</taxon>
        <taxon>Sphingobacteriia</taxon>
        <taxon>Sphingobacteriales</taxon>
        <taxon>Sphingobacteriaceae</taxon>
        <taxon>Mucilaginibacter</taxon>
    </lineage>
</organism>
<name>A0A6I4I6G7_9SPHI</name>
<gene>
    <name evidence="1" type="ORF">GO816_06630</name>
</gene>
<dbReference type="Proteomes" id="UP000434850">
    <property type="component" value="Unassembled WGS sequence"/>
</dbReference>
<sequence>MLKNWLHIILSVWLINSVTFLHSGNPADSFIHGHIADNGEESYVNVNSWADCLIESVTNDDDSPAQKAHKIKYQRRYVRNRSANDRVFVPTTAFYLPFETVRITVLHAVNKSFIGMAKLPAYYNFLFRLSPF</sequence>
<protein>
    <submittedName>
        <fullName evidence="1">Uncharacterized protein</fullName>
    </submittedName>
</protein>
<dbReference type="RefSeq" id="WP_157540566.1">
    <property type="nucleotide sequence ID" value="NZ_WQLA01000002.1"/>
</dbReference>
<reference evidence="1 2" key="1">
    <citation type="submission" date="2019-12" db="EMBL/GenBank/DDBJ databases">
        <title>Mucilaginibacter sp. HME9299 genome sequencing and assembly.</title>
        <authorList>
            <person name="Kang H."/>
            <person name="Kim H."/>
            <person name="Joh K."/>
        </authorList>
    </citation>
    <scope>NUCLEOTIDE SEQUENCE [LARGE SCALE GENOMIC DNA]</scope>
    <source>
        <strain evidence="1 2">HME9299</strain>
    </source>
</reference>
<comment type="caution">
    <text evidence="1">The sequence shown here is derived from an EMBL/GenBank/DDBJ whole genome shotgun (WGS) entry which is preliminary data.</text>
</comment>
<accession>A0A6I4I6G7</accession>